<evidence type="ECO:0000313" key="2">
    <source>
        <dbReference type="EMBL" id="TRW90257.1"/>
    </source>
</evidence>
<protein>
    <recommendedName>
        <fullName evidence="4">DUF2939 domain-containing protein</fullName>
    </recommendedName>
</protein>
<evidence type="ECO:0000313" key="3">
    <source>
        <dbReference type="Proteomes" id="UP000733744"/>
    </source>
</evidence>
<keyword evidence="3" id="KW-1185">Reference proteome</keyword>
<evidence type="ECO:0008006" key="4">
    <source>
        <dbReference type="Google" id="ProtNLM"/>
    </source>
</evidence>
<accession>A0ABY3C5Y8</accession>
<evidence type="ECO:0000256" key="1">
    <source>
        <dbReference type="SAM" id="MobiDB-lite"/>
    </source>
</evidence>
<dbReference type="EMBL" id="RYFG02000119">
    <property type="protein sequence ID" value="TRW90257.1"/>
    <property type="molecule type" value="Genomic_DNA"/>
</dbReference>
<organism evidence="2 3">
    <name type="scientific">Candidatus Methylobacter oryzae</name>
    <dbReference type="NCBI Taxonomy" id="2497749"/>
    <lineage>
        <taxon>Bacteria</taxon>
        <taxon>Pseudomonadati</taxon>
        <taxon>Pseudomonadota</taxon>
        <taxon>Gammaproteobacteria</taxon>
        <taxon>Methylococcales</taxon>
        <taxon>Methylococcaceae</taxon>
        <taxon>Methylobacter</taxon>
    </lineage>
</organism>
<reference evidence="2 3" key="1">
    <citation type="journal article" date="2019" name="Antonie Van Leeuwenhoek">
        <title>Description of 'Ca. Methylobacter oryzae' KRF1, a novel species from the environmentally important Methylobacter clade 2.</title>
        <authorList>
            <person name="Khatri K."/>
            <person name="Mohite J.A."/>
            <person name="Pandit P.S."/>
            <person name="Bahulikar R."/>
            <person name="Rahalkar M.C."/>
        </authorList>
    </citation>
    <scope>NUCLEOTIDE SEQUENCE [LARGE SCALE GENOMIC DNA]</scope>
    <source>
        <strain evidence="2 3">KRF1</strain>
    </source>
</reference>
<feature type="compositionally biased region" description="Pro residues" evidence="1">
    <location>
        <begin position="171"/>
        <end position="208"/>
    </location>
</feature>
<comment type="caution">
    <text evidence="2">The sequence shown here is derived from an EMBL/GenBank/DDBJ whole genome shotgun (WGS) entry which is preliminary data.</text>
</comment>
<dbReference type="RefSeq" id="WP_127028893.1">
    <property type="nucleotide sequence ID" value="NZ_RYFG02000119.1"/>
</dbReference>
<sequence>MNSKLIKLLVSILVSLCLVIAGEWLYASYMRHRLLASINSAKQQDYKADELPEIDLTKQPEESYVDLVDRPLFLKGRRPVEEPHQETVQTVGVKPENFDWELSGVYSTKKTVSALFSRSKSKAAKDNYRKITLGDDLDGWKLVEINKDRALLKRGSGEKELPLRKPKSKALPPPQQPPAAPPSPFTPFTPPQPAPAQAPAPAPAPIPAAIPESDTSESNQ</sequence>
<feature type="region of interest" description="Disordered" evidence="1">
    <location>
        <begin position="156"/>
        <end position="220"/>
    </location>
</feature>
<gene>
    <name evidence="2" type="ORF">EKO24_019670</name>
</gene>
<proteinExistence type="predicted"/>
<dbReference type="Proteomes" id="UP000733744">
    <property type="component" value="Unassembled WGS sequence"/>
</dbReference>
<name>A0ABY3C5Y8_9GAMM</name>